<keyword evidence="6" id="KW-0658">Purine biosynthesis</keyword>
<dbReference type="GO" id="GO:0006189">
    <property type="term" value="P:'de novo' IMP biosynthetic process"/>
    <property type="evidence" value="ECO:0007669"/>
    <property type="project" value="UniProtKB-UniPathway"/>
</dbReference>
<dbReference type="HAMAP" id="MF_01931">
    <property type="entry name" value="PurF"/>
    <property type="match status" value="1"/>
</dbReference>
<dbReference type="CDD" id="cd00715">
    <property type="entry name" value="GPATase_N"/>
    <property type="match status" value="1"/>
</dbReference>
<evidence type="ECO:0000259" key="8">
    <source>
        <dbReference type="PROSITE" id="PS51278"/>
    </source>
</evidence>
<protein>
    <recommendedName>
        <fullName evidence="3">amidophosphoribosyltransferase</fullName>
        <ecNumber evidence="3">2.4.2.14</ecNumber>
    </recommendedName>
</protein>
<dbReference type="InterPro" id="IPR035584">
    <property type="entry name" value="PurF_N"/>
</dbReference>
<gene>
    <name evidence="9" type="ORF">MNBD_ALPHA02-1783</name>
</gene>
<dbReference type="Pfam" id="PF00156">
    <property type="entry name" value="Pribosyltran"/>
    <property type="match status" value="1"/>
</dbReference>
<evidence type="ECO:0000256" key="5">
    <source>
        <dbReference type="ARBA" id="ARBA00022679"/>
    </source>
</evidence>
<keyword evidence="7" id="KW-0315">Glutamine amidotransferase</keyword>
<dbReference type="PIRSF" id="PIRSF000485">
    <property type="entry name" value="Amd_phspho_trans"/>
    <property type="match status" value="1"/>
</dbReference>
<evidence type="ECO:0000256" key="6">
    <source>
        <dbReference type="ARBA" id="ARBA00022755"/>
    </source>
</evidence>
<accession>A0A3B0SIV0</accession>
<comment type="pathway">
    <text evidence="1">Purine metabolism; IMP biosynthesis via de novo pathway; N(1)-(5-phospho-D-ribosyl)glycinamide from 5-phospho-alpha-D-ribose 1-diphosphate: step 1/2.</text>
</comment>
<dbReference type="SUPFAM" id="SSF53271">
    <property type="entry name" value="PRTase-like"/>
    <property type="match status" value="1"/>
</dbReference>
<evidence type="ECO:0000256" key="4">
    <source>
        <dbReference type="ARBA" id="ARBA00022676"/>
    </source>
</evidence>
<sequence length="500" mass="54293">MTDRNHRPLPMDPFVPHLFEEDKFHDECGVFGICDHPESAALTVLGLHALQHRGQEAAGVVSCDESQFHSHKSLGHVADNFNSQPVIESLPGDCSIGHVRYSTSGGSGMRNIQPLFADLSTGGFAVAHNGNLTNALTLRQLLVSKGSIFQSTSDSEVIIHLVATSTYLTLKDRFIDALRRIEGAFAIVALSNDSLIGARDPLGVRPLVLGKLSNGSCIFASETCALDIIGADYIRDVEPGEVVTITGGKIHSMKPFGTHKPRPCIFEHVYFSRPDSLSGGQSIYKVRKNIGMELAKEAKVNADLVVPVPDSGTPAAIGYAQETGIPFELGIIRNHYVGRTFIEPSDQIRHLGVKLKHNANRGELEGKIVVLVDDSIVRGTTSTKIVDMVRQAGAKEVHMRIASPPTTGPCYYGVDTPEKDKLLAANMSIAEMTKYIGADSLDFVSIDGLYRAVSESMRDSDNPQYCDACFTGEYPTSLTDKEQKDAPAQISFLKEIRLKS</sequence>
<dbReference type="InterPro" id="IPR029055">
    <property type="entry name" value="Ntn_hydrolases_N"/>
</dbReference>
<dbReference type="InterPro" id="IPR017932">
    <property type="entry name" value="GATase_2_dom"/>
</dbReference>
<dbReference type="EMBL" id="UOED01000093">
    <property type="protein sequence ID" value="VAV94835.1"/>
    <property type="molecule type" value="Genomic_DNA"/>
</dbReference>
<comment type="similarity">
    <text evidence="2">In the C-terminal section; belongs to the purine/pyrimidine phosphoribosyltransferase family.</text>
</comment>
<dbReference type="Gene3D" id="3.40.50.2020">
    <property type="match status" value="1"/>
</dbReference>
<name>A0A3B0SIV0_9ZZZZ</name>
<dbReference type="GO" id="GO:0009113">
    <property type="term" value="P:purine nucleobase biosynthetic process"/>
    <property type="evidence" value="ECO:0007669"/>
    <property type="project" value="InterPro"/>
</dbReference>
<dbReference type="InterPro" id="IPR000836">
    <property type="entry name" value="PRTase_dom"/>
</dbReference>
<dbReference type="PROSITE" id="PS51278">
    <property type="entry name" value="GATASE_TYPE_2"/>
    <property type="match status" value="1"/>
</dbReference>
<dbReference type="EC" id="2.4.2.14" evidence="3"/>
<evidence type="ECO:0000256" key="2">
    <source>
        <dbReference type="ARBA" id="ARBA00010138"/>
    </source>
</evidence>
<dbReference type="CDD" id="cd06223">
    <property type="entry name" value="PRTases_typeI"/>
    <property type="match status" value="1"/>
</dbReference>
<evidence type="ECO:0000256" key="1">
    <source>
        <dbReference type="ARBA" id="ARBA00005209"/>
    </source>
</evidence>
<dbReference type="GO" id="GO:0004044">
    <property type="term" value="F:amidophosphoribosyltransferase activity"/>
    <property type="evidence" value="ECO:0007669"/>
    <property type="project" value="UniProtKB-EC"/>
</dbReference>
<keyword evidence="5 9" id="KW-0808">Transferase</keyword>
<dbReference type="SUPFAM" id="SSF56235">
    <property type="entry name" value="N-terminal nucleophile aminohydrolases (Ntn hydrolases)"/>
    <property type="match status" value="1"/>
</dbReference>
<evidence type="ECO:0000313" key="9">
    <source>
        <dbReference type="EMBL" id="VAV94835.1"/>
    </source>
</evidence>
<dbReference type="Gene3D" id="3.60.20.10">
    <property type="entry name" value="Glutamine Phosphoribosylpyrophosphate, subunit 1, domain 1"/>
    <property type="match status" value="1"/>
</dbReference>
<dbReference type="Pfam" id="PF13537">
    <property type="entry name" value="GATase_7"/>
    <property type="match status" value="1"/>
</dbReference>
<dbReference type="InterPro" id="IPR029057">
    <property type="entry name" value="PRTase-like"/>
</dbReference>
<reference evidence="9" key="1">
    <citation type="submission" date="2018-06" db="EMBL/GenBank/DDBJ databases">
        <authorList>
            <person name="Zhirakovskaya E."/>
        </authorList>
    </citation>
    <scope>NUCLEOTIDE SEQUENCE</scope>
</reference>
<dbReference type="AlphaFoldDB" id="A0A3B0SIV0"/>
<proteinExistence type="inferred from homology"/>
<evidence type="ECO:0000256" key="3">
    <source>
        <dbReference type="ARBA" id="ARBA00011941"/>
    </source>
</evidence>
<keyword evidence="4 9" id="KW-0328">Glycosyltransferase</keyword>
<evidence type="ECO:0000256" key="7">
    <source>
        <dbReference type="ARBA" id="ARBA00022962"/>
    </source>
</evidence>
<organism evidence="9">
    <name type="scientific">hydrothermal vent metagenome</name>
    <dbReference type="NCBI Taxonomy" id="652676"/>
    <lineage>
        <taxon>unclassified sequences</taxon>
        <taxon>metagenomes</taxon>
        <taxon>ecological metagenomes</taxon>
    </lineage>
</organism>
<dbReference type="InterPro" id="IPR005854">
    <property type="entry name" value="PurF"/>
</dbReference>
<dbReference type="PANTHER" id="PTHR11907">
    <property type="entry name" value="AMIDOPHOSPHORIBOSYLTRANSFERASE"/>
    <property type="match status" value="1"/>
</dbReference>
<dbReference type="NCBIfam" id="TIGR01134">
    <property type="entry name" value="purF"/>
    <property type="match status" value="1"/>
</dbReference>
<dbReference type="UniPathway" id="UPA00074">
    <property type="reaction ID" value="UER00124"/>
</dbReference>
<feature type="domain" description="Glutamine amidotransferase type-2" evidence="8">
    <location>
        <begin position="28"/>
        <end position="248"/>
    </location>
</feature>